<dbReference type="Pfam" id="PF07275">
    <property type="entry name" value="ArdA"/>
    <property type="match status" value="1"/>
</dbReference>
<evidence type="ECO:0000313" key="2">
    <source>
        <dbReference type="Proteomes" id="UP000251241"/>
    </source>
</evidence>
<proteinExistence type="predicted"/>
<dbReference type="Gene3D" id="1.10.10.1190">
    <property type="entry name" value="Antirestriction protein ArdA, domain 3"/>
    <property type="match status" value="1"/>
</dbReference>
<dbReference type="InterPro" id="IPR041895">
    <property type="entry name" value="ArdA_dom1"/>
</dbReference>
<accession>A0A2X2LRI5</accession>
<dbReference type="AlphaFoldDB" id="A0A2X2LRI5"/>
<dbReference type="RefSeq" id="WP_112375675.1">
    <property type="nucleotide sequence ID" value="NZ_CP069793.1"/>
</dbReference>
<dbReference type="Proteomes" id="UP000251241">
    <property type="component" value="Unassembled WGS sequence"/>
</dbReference>
<dbReference type="EMBL" id="UAUU01000011">
    <property type="protein sequence ID" value="SPZ92090.1"/>
    <property type="molecule type" value="Genomic_DNA"/>
</dbReference>
<dbReference type="InterPro" id="IPR041893">
    <property type="entry name" value="ArdA_dom3"/>
</dbReference>
<gene>
    <name evidence="1" type="ORF">NCTC11343_04144</name>
</gene>
<dbReference type="Gene3D" id="3.10.20.480">
    <property type="entry name" value="Antirestriction protein ArdA, domain 1"/>
    <property type="match status" value="1"/>
</dbReference>
<protein>
    <submittedName>
        <fullName evidence="1">Antirestriction protein</fullName>
    </submittedName>
</protein>
<reference evidence="1 2" key="1">
    <citation type="submission" date="2018-06" db="EMBL/GenBank/DDBJ databases">
        <authorList>
            <consortium name="Pathogen Informatics"/>
            <person name="Doyle S."/>
        </authorList>
    </citation>
    <scope>NUCLEOTIDE SEQUENCE [LARGE SCALE GENOMIC DNA]</scope>
    <source>
        <strain evidence="1 2">NCTC11343</strain>
    </source>
</reference>
<name>A0A2X2LRI5_SPHMU</name>
<evidence type="ECO:0000313" key="1">
    <source>
        <dbReference type="EMBL" id="SPZ92090.1"/>
    </source>
</evidence>
<dbReference type="InterPro" id="IPR009899">
    <property type="entry name" value="ArdA"/>
</dbReference>
<dbReference type="GeneID" id="97182095"/>
<organism evidence="1 2">
    <name type="scientific">Sphingobacterium multivorum</name>
    <dbReference type="NCBI Taxonomy" id="28454"/>
    <lineage>
        <taxon>Bacteria</taxon>
        <taxon>Pseudomonadati</taxon>
        <taxon>Bacteroidota</taxon>
        <taxon>Sphingobacteriia</taxon>
        <taxon>Sphingobacteriales</taxon>
        <taxon>Sphingobacteriaceae</taxon>
        <taxon>Sphingobacterium</taxon>
    </lineage>
</organism>
<sequence>MLHQLDITEARVYVGTFHKYSTGSLYGKWLELSDYYDIEEFYEACKELHADEEYPEFMYQDYENIPEDLINEYCISANIFEVLDAVDRMDQDHKEPFLIWCDNLNRNLAKEEIYDLISRFEEDYQGEYDDEEDFAREIVGELYDLPSIAKQYFDYEAFARDLFMTDYWFDDGFVFRKS</sequence>